<dbReference type="SUPFAM" id="SSF56059">
    <property type="entry name" value="Glutathione synthetase ATP-binding domain-like"/>
    <property type="match status" value="1"/>
</dbReference>
<evidence type="ECO:0000256" key="4">
    <source>
        <dbReference type="PROSITE-ProRule" id="PRU00409"/>
    </source>
</evidence>
<dbReference type="InterPro" id="IPR013815">
    <property type="entry name" value="ATP_grasp_subdomain_1"/>
</dbReference>
<dbReference type="STRING" id="1314751.GCA_001591425_03629"/>
<evidence type="ECO:0000256" key="2">
    <source>
        <dbReference type="ARBA" id="ARBA00022741"/>
    </source>
</evidence>
<dbReference type="Pfam" id="PF15632">
    <property type="entry name" value="ATPgrasp_Ter"/>
    <property type="match status" value="1"/>
</dbReference>
<keyword evidence="2 4" id="KW-0547">Nucleotide-binding</keyword>
<reference evidence="6 7" key="1">
    <citation type="submission" date="2016-12" db="EMBL/GenBank/DDBJ databases">
        <title>The whole genome sequencing and assembly of Bacillus cohnii DSM 6307T strain.</title>
        <authorList>
            <person name="Lee Y.-J."/>
            <person name="Yi H."/>
            <person name="Bahn Y.-S."/>
            <person name="Kim J.F."/>
            <person name="Lee D.-W."/>
        </authorList>
    </citation>
    <scope>NUCLEOTIDE SEQUENCE [LARGE SCALE GENOMIC DNA]</scope>
    <source>
        <strain evidence="6 7">DSM 6307</strain>
    </source>
</reference>
<dbReference type="Pfam" id="PF08443">
    <property type="entry name" value="RimK"/>
    <property type="match status" value="1"/>
</dbReference>
<proteinExistence type="predicted"/>
<dbReference type="PANTHER" id="PTHR43585">
    <property type="entry name" value="FUMIPYRROLE BIOSYNTHESIS PROTEIN C"/>
    <property type="match status" value="1"/>
</dbReference>
<dbReference type="KEGG" id="bcoh:BC6307_21395"/>
<dbReference type="InterPro" id="IPR013651">
    <property type="entry name" value="ATP-grasp_RimK-type"/>
</dbReference>
<evidence type="ECO:0000259" key="5">
    <source>
        <dbReference type="PROSITE" id="PS50975"/>
    </source>
</evidence>
<feature type="domain" description="ATP-grasp" evidence="5">
    <location>
        <begin position="112"/>
        <end position="300"/>
    </location>
</feature>
<dbReference type="PANTHER" id="PTHR43585:SF2">
    <property type="entry name" value="ATP-GRASP ENZYME FSQD"/>
    <property type="match status" value="1"/>
</dbReference>
<evidence type="ECO:0000256" key="3">
    <source>
        <dbReference type="ARBA" id="ARBA00022840"/>
    </source>
</evidence>
<dbReference type="Gene3D" id="3.30.1490.20">
    <property type="entry name" value="ATP-grasp fold, A domain"/>
    <property type="match status" value="1"/>
</dbReference>
<dbReference type="GO" id="GO:0046872">
    <property type="term" value="F:metal ion binding"/>
    <property type="evidence" value="ECO:0007669"/>
    <property type="project" value="InterPro"/>
</dbReference>
<dbReference type="Proteomes" id="UP000215224">
    <property type="component" value="Chromosome"/>
</dbReference>
<dbReference type="EMBL" id="CP018866">
    <property type="protein sequence ID" value="AST93636.1"/>
    <property type="molecule type" value="Genomic_DNA"/>
</dbReference>
<protein>
    <recommendedName>
        <fullName evidence="5">ATP-grasp domain-containing protein</fullName>
    </recommendedName>
</protein>
<dbReference type="GO" id="GO:0005524">
    <property type="term" value="F:ATP binding"/>
    <property type="evidence" value="ECO:0007669"/>
    <property type="project" value="UniProtKB-UniRule"/>
</dbReference>
<sequence length="386" mass="44287">MSVIAITDSETRKSLAVTRAFGKLGHEVINISSHRLNLSGVSKFSTRSIYINQYEEEVLLKIIEENNVDILITCEEETMELVIKSKKISQVVECINPNMESFNVCRDKYLTMQHALNNKVRIPKTYMAKSIDALNNYMDNLKDEDFPIVIKPRKSSGSRGIKICKNIDDYYSSISSIYSNYGLPMVQEYIPPGGDAIGASFLYYHGKEVCHFVHRRIREYPVSGGPSTLCESIILPEAVKYGRELLKELNWHGVAMVEYKKDPRDGELVLMEINPRIWGSIQLPIYCGINIPEAIAENYKNKEYKSYKKEYKEGVKLRWFFPADILSILTSSESLLKKLKNIIVPIKGEVTGMIYDPEDIKPSFLYLYSIFIKTVSIKQLKKNLFR</sequence>
<keyword evidence="3 4" id="KW-0067">ATP-binding</keyword>
<gene>
    <name evidence="6" type="ORF">BC6307_21395</name>
</gene>
<keyword evidence="1" id="KW-0436">Ligase</keyword>
<accession>A0A223KVZ7</accession>
<dbReference type="PROSITE" id="PS50975">
    <property type="entry name" value="ATP_GRASP"/>
    <property type="match status" value="1"/>
</dbReference>
<dbReference type="InterPro" id="IPR011761">
    <property type="entry name" value="ATP-grasp"/>
</dbReference>
<dbReference type="InterPro" id="IPR052032">
    <property type="entry name" value="ATP-dep_AA_Ligase"/>
</dbReference>
<keyword evidence="7" id="KW-1185">Reference proteome</keyword>
<evidence type="ECO:0000313" key="7">
    <source>
        <dbReference type="Proteomes" id="UP000215224"/>
    </source>
</evidence>
<evidence type="ECO:0000313" key="6">
    <source>
        <dbReference type="EMBL" id="AST93636.1"/>
    </source>
</evidence>
<dbReference type="GO" id="GO:0016874">
    <property type="term" value="F:ligase activity"/>
    <property type="evidence" value="ECO:0007669"/>
    <property type="project" value="UniProtKB-KW"/>
</dbReference>
<dbReference type="AlphaFoldDB" id="A0A223KVZ7"/>
<name>A0A223KVZ7_9BACI</name>
<evidence type="ECO:0000256" key="1">
    <source>
        <dbReference type="ARBA" id="ARBA00022598"/>
    </source>
</evidence>
<dbReference type="RefSeq" id="WP_066419413.1">
    <property type="nucleotide sequence ID" value="NZ_CP018866.1"/>
</dbReference>
<dbReference type="Gene3D" id="3.30.470.20">
    <property type="entry name" value="ATP-grasp fold, B domain"/>
    <property type="match status" value="1"/>
</dbReference>
<organism evidence="6 7">
    <name type="scientific">Sutcliffiella cohnii</name>
    <dbReference type="NCBI Taxonomy" id="33932"/>
    <lineage>
        <taxon>Bacteria</taxon>
        <taxon>Bacillati</taxon>
        <taxon>Bacillota</taxon>
        <taxon>Bacilli</taxon>
        <taxon>Bacillales</taxon>
        <taxon>Bacillaceae</taxon>
        <taxon>Sutcliffiella</taxon>
    </lineage>
</organism>